<name>A0ABX0TYC1_9SPHN</name>
<evidence type="ECO:0000313" key="3">
    <source>
        <dbReference type="Proteomes" id="UP000727456"/>
    </source>
</evidence>
<organism evidence="2 3">
    <name type="scientific">Sphingomonas vulcanisoli</name>
    <dbReference type="NCBI Taxonomy" id="1658060"/>
    <lineage>
        <taxon>Bacteria</taxon>
        <taxon>Pseudomonadati</taxon>
        <taxon>Pseudomonadota</taxon>
        <taxon>Alphaproteobacteria</taxon>
        <taxon>Sphingomonadales</taxon>
        <taxon>Sphingomonadaceae</taxon>
        <taxon>Sphingomonas</taxon>
    </lineage>
</organism>
<keyword evidence="1" id="KW-0732">Signal</keyword>
<proteinExistence type="predicted"/>
<dbReference type="RefSeq" id="WP_167074594.1">
    <property type="nucleotide sequence ID" value="NZ_JAAOZC010000009.1"/>
</dbReference>
<evidence type="ECO:0000256" key="1">
    <source>
        <dbReference type="SAM" id="SignalP"/>
    </source>
</evidence>
<sequence length="300" mass="32586">MVRFAYLVLIAGAATAAAQTIQKPAPDIVVEGQKEAADIARFTANPRLPGAFQLEAQRNMSQAQIFTKCAKPDAATLRTILEGPPNDAHTISAQGDFVERHITCHLLYAGAGGETSLGPTIQGRMIGSSATDLNSSGNTSDQRIGVENTVHPDRQELARGLQGLYDRGALRDYAIATYAPDISLTKSQTHDDAVVSRFMAIEQGRNRFRDSTDLDYFKTAVCMVHAEPGIASRIAHTKPNSAESNSLGYTLLSRARGCVPGAKRIQVEPNQFRIYVVEALYRWVEAARGVDSLIPSVWEE</sequence>
<evidence type="ECO:0000313" key="2">
    <source>
        <dbReference type="EMBL" id="NIJ09199.1"/>
    </source>
</evidence>
<reference evidence="2 3" key="1">
    <citation type="submission" date="2020-03" db="EMBL/GenBank/DDBJ databases">
        <title>Genomic Encyclopedia of Type Strains, Phase III (KMG-III): the genomes of soil and plant-associated and newly described type strains.</title>
        <authorList>
            <person name="Whitman W."/>
        </authorList>
    </citation>
    <scope>NUCLEOTIDE SEQUENCE [LARGE SCALE GENOMIC DNA]</scope>
    <source>
        <strain evidence="2 3">CECT 8804</strain>
    </source>
</reference>
<keyword evidence="3" id="KW-1185">Reference proteome</keyword>
<feature type="signal peptide" evidence="1">
    <location>
        <begin position="1"/>
        <end position="16"/>
    </location>
</feature>
<feature type="chain" id="PRO_5046403468" evidence="1">
    <location>
        <begin position="17"/>
        <end position="300"/>
    </location>
</feature>
<accession>A0ABX0TYC1</accession>
<dbReference type="EMBL" id="JAAOZC010000009">
    <property type="protein sequence ID" value="NIJ09199.1"/>
    <property type="molecule type" value="Genomic_DNA"/>
</dbReference>
<dbReference type="Proteomes" id="UP000727456">
    <property type="component" value="Unassembled WGS sequence"/>
</dbReference>
<protein>
    <submittedName>
        <fullName evidence="2">Uncharacterized protein</fullName>
    </submittedName>
</protein>
<comment type="caution">
    <text evidence="2">The sequence shown here is derived from an EMBL/GenBank/DDBJ whole genome shotgun (WGS) entry which is preliminary data.</text>
</comment>
<gene>
    <name evidence="2" type="ORF">FHS31_002831</name>
</gene>